<organism evidence="1">
    <name type="scientific">hydrocarbon metagenome</name>
    <dbReference type="NCBI Taxonomy" id="938273"/>
    <lineage>
        <taxon>unclassified sequences</taxon>
        <taxon>metagenomes</taxon>
        <taxon>ecological metagenomes</taxon>
    </lineage>
</organism>
<name>A0A0W8FYK3_9ZZZZ</name>
<reference evidence="1" key="1">
    <citation type="journal article" date="2015" name="Proc. Natl. Acad. Sci. U.S.A.">
        <title>Networks of energetic and metabolic interactions define dynamics in microbial communities.</title>
        <authorList>
            <person name="Embree M."/>
            <person name="Liu J.K."/>
            <person name="Al-Bassam M.M."/>
            <person name="Zengler K."/>
        </authorList>
    </citation>
    <scope>NUCLEOTIDE SEQUENCE</scope>
</reference>
<dbReference type="AlphaFoldDB" id="A0A0W8FYK3"/>
<protein>
    <recommendedName>
        <fullName evidence="2">YdhG-like domain-containing protein</fullName>
    </recommendedName>
</protein>
<evidence type="ECO:0000313" key="1">
    <source>
        <dbReference type="EMBL" id="KUG25940.1"/>
    </source>
</evidence>
<evidence type="ECO:0008006" key="2">
    <source>
        <dbReference type="Google" id="ProtNLM"/>
    </source>
</evidence>
<dbReference type="EMBL" id="LNQE01000570">
    <property type="protein sequence ID" value="KUG25940.1"/>
    <property type="molecule type" value="Genomic_DNA"/>
</dbReference>
<comment type="caution">
    <text evidence="1">The sequence shown here is derived from an EMBL/GenBank/DDBJ whole genome shotgun (WGS) entry which is preliminary data.</text>
</comment>
<accession>A0A0W8FYK3</accession>
<gene>
    <name evidence="1" type="ORF">ASZ90_004231</name>
</gene>
<sequence length="124" mass="14968">MAAVKKDFQLIFDRLKKIFKKYEKHLSVIVDNNKSYSLEGPFSEVFNRTLWFGAIEIKKNYVSYHLMPVYMYKNLSESVPENLKKRMQGKSCFNFKTYNEELFKEMEKFTEVCFKEFKKRGDKI</sequence>
<proteinExistence type="predicted"/>